<dbReference type="EMBL" id="KQ980746">
    <property type="protein sequence ID" value="KYN13647.1"/>
    <property type="molecule type" value="Genomic_DNA"/>
</dbReference>
<protein>
    <submittedName>
        <fullName evidence="1">Uncharacterized protein</fullName>
    </submittedName>
</protein>
<evidence type="ECO:0000313" key="2">
    <source>
        <dbReference type="Proteomes" id="UP000078492"/>
    </source>
</evidence>
<dbReference type="Proteomes" id="UP000078492">
    <property type="component" value="Unassembled WGS sequence"/>
</dbReference>
<organism evidence="1 2">
    <name type="scientific">Trachymyrmex cornetzi</name>
    <dbReference type="NCBI Taxonomy" id="471704"/>
    <lineage>
        <taxon>Eukaryota</taxon>
        <taxon>Metazoa</taxon>
        <taxon>Ecdysozoa</taxon>
        <taxon>Arthropoda</taxon>
        <taxon>Hexapoda</taxon>
        <taxon>Insecta</taxon>
        <taxon>Pterygota</taxon>
        <taxon>Neoptera</taxon>
        <taxon>Endopterygota</taxon>
        <taxon>Hymenoptera</taxon>
        <taxon>Apocrita</taxon>
        <taxon>Aculeata</taxon>
        <taxon>Formicoidea</taxon>
        <taxon>Formicidae</taxon>
        <taxon>Myrmicinae</taxon>
        <taxon>Trachymyrmex</taxon>
    </lineage>
</organism>
<keyword evidence="2" id="KW-1185">Reference proteome</keyword>
<proteinExistence type="predicted"/>
<sequence>MQRYDSIKINTILNLQNIQFRMTLKRVPFIVYADLECALEKTDSDSQSATHTYQHHNVFSIGYFVHCSYDSSLSGYRFRRDKDCIAWFAEELK</sequence>
<dbReference type="AlphaFoldDB" id="A0A151IYS6"/>
<gene>
    <name evidence="1" type="ORF">ALC57_14160</name>
</gene>
<reference evidence="1 2" key="1">
    <citation type="submission" date="2015-09" db="EMBL/GenBank/DDBJ databases">
        <title>Trachymyrmex cornetzi WGS genome.</title>
        <authorList>
            <person name="Nygaard S."/>
            <person name="Hu H."/>
            <person name="Boomsma J."/>
            <person name="Zhang G."/>
        </authorList>
    </citation>
    <scope>NUCLEOTIDE SEQUENCE [LARGE SCALE GENOMIC DNA]</scope>
    <source>
        <strain evidence="1">Tcor2-1</strain>
        <tissue evidence="1">Whole body</tissue>
    </source>
</reference>
<evidence type="ECO:0000313" key="1">
    <source>
        <dbReference type="EMBL" id="KYN13647.1"/>
    </source>
</evidence>
<dbReference type="STRING" id="471704.A0A151IYS6"/>
<accession>A0A151IYS6</accession>
<name>A0A151IYS6_9HYME</name>